<name>A0AAC8Q1A5_9BACT</name>
<dbReference type="Proteomes" id="UP000035579">
    <property type="component" value="Chromosome"/>
</dbReference>
<dbReference type="SUPFAM" id="SSF48317">
    <property type="entry name" value="Acid phosphatase/Vanadium-dependent haloperoxidase"/>
    <property type="match status" value="1"/>
</dbReference>
<dbReference type="EMBL" id="CP011509">
    <property type="protein sequence ID" value="AKI99104.1"/>
    <property type="molecule type" value="Genomic_DNA"/>
</dbReference>
<feature type="domain" description="DUF6851" evidence="1">
    <location>
        <begin position="412"/>
        <end position="549"/>
    </location>
</feature>
<evidence type="ECO:0000259" key="1">
    <source>
        <dbReference type="Pfam" id="PF21167"/>
    </source>
</evidence>
<dbReference type="InterPro" id="IPR036938">
    <property type="entry name" value="PAP2/HPO_sf"/>
</dbReference>
<gene>
    <name evidence="2" type="ORF">AA314_00731</name>
    <name evidence="3" type="ORF">ATI61_106483</name>
</gene>
<protein>
    <submittedName>
        <fullName evidence="2">Alkaline phosphatase</fullName>
    </submittedName>
</protein>
<keyword evidence="5" id="KW-1185">Reference proteome</keyword>
<evidence type="ECO:0000313" key="2">
    <source>
        <dbReference type="EMBL" id="AKI99104.1"/>
    </source>
</evidence>
<evidence type="ECO:0000313" key="4">
    <source>
        <dbReference type="Proteomes" id="UP000035579"/>
    </source>
</evidence>
<dbReference type="PANTHER" id="PTHR34599">
    <property type="entry name" value="PEROXIDASE-RELATED"/>
    <property type="match status" value="1"/>
</dbReference>
<dbReference type="Pfam" id="PF21167">
    <property type="entry name" value="DUF6851"/>
    <property type="match status" value="1"/>
</dbReference>
<dbReference type="Gene3D" id="1.10.606.10">
    <property type="entry name" value="Vanadium-containing Chloroperoxidase, domain 2"/>
    <property type="match status" value="1"/>
</dbReference>
<dbReference type="AlphaFoldDB" id="A0AAC8Q1A5"/>
<reference evidence="3 5" key="2">
    <citation type="submission" date="2018-08" db="EMBL/GenBank/DDBJ databases">
        <title>Genomic Encyclopedia of Archaeal and Bacterial Type Strains, Phase II (KMG-II): from individual species to whole genera.</title>
        <authorList>
            <person name="Goeker M."/>
        </authorList>
    </citation>
    <scope>NUCLEOTIDE SEQUENCE [LARGE SCALE GENOMIC DNA]</scope>
    <source>
        <strain evidence="3 5">DSM 2261</strain>
    </source>
</reference>
<dbReference type="PANTHER" id="PTHR34599:SF2">
    <property type="entry name" value="TRAF-TYPE DOMAIN-CONTAINING PROTEIN"/>
    <property type="match status" value="1"/>
</dbReference>
<dbReference type="KEGG" id="age:AA314_00731"/>
<reference evidence="2 4" key="1">
    <citation type="submission" date="2015-05" db="EMBL/GenBank/DDBJ databases">
        <title>Genome assembly of Archangium gephyra DSM 2261.</title>
        <authorList>
            <person name="Sharma G."/>
            <person name="Subramanian S."/>
        </authorList>
    </citation>
    <scope>NUCLEOTIDE SEQUENCE [LARGE SCALE GENOMIC DNA]</scope>
    <source>
        <strain evidence="2 4">DSM 2261</strain>
    </source>
</reference>
<dbReference type="EMBL" id="QUMU01000006">
    <property type="protein sequence ID" value="REG31013.1"/>
    <property type="molecule type" value="Genomic_DNA"/>
</dbReference>
<evidence type="ECO:0000313" key="3">
    <source>
        <dbReference type="EMBL" id="REG31013.1"/>
    </source>
</evidence>
<organism evidence="2 4">
    <name type="scientific">Archangium gephyra</name>
    <dbReference type="NCBI Taxonomy" id="48"/>
    <lineage>
        <taxon>Bacteria</taxon>
        <taxon>Pseudomonadati</taxon>
        <taxon>Myxococcota</taxon>
        <taxon>Myxococcia</taxon>
        <taxon>Myxococcales</taxon>
        <taxon>Cystobacterineae</taxon>
        <taxon>Archangiaceae</taxon>
        <taxon>Archangium</taxon>
    </lineage>
</organism>
<dbReference type="InterPro" id="IPR049283">
    <property type="entry name" value="DUF6851"/>
</dbReference>
<dbReference type="CDD" id="cd03398">
    <property type="entry name" value="PAP2_haloperoxidase"/>
    <property type="match status" value="1"/>
</dbReference>
<dbReference type="InterPro" id="IPR052559">
    <property type="entry name" value="V-haloperoxidase"/>
</dbReference>
<dbReference type="RefSeq" id="WP_053066060.1">
    <property type="nucleotide sequence ID" value="NZ_CP011509.1"/>
</dbReference>
<dbReference type="Proteomes" id="UP000256345">
    <property type="component" value="Unassembled WGS sequence"/>
</dbReference>
<proteinExistence type="predicted"/>
<dbReference type="InterPro" id="IPR016119">
    <property type="entry name" value="Br/Cl_peroxidase_C"/>
</dbReference>
<dbReference type="GO" id="GO:0004601">
    <property type="term" value="F:peroxidase activity"/>
    <property type="evidence" value="ECO:0007669"/>
    <property type="project" value="InterPro"/>
</dbReference>
<accession>A0AAC8Q1A5</accession>
<evidence type="ECO:0000313" key="5">
    <source>
        <dbReference type="Proteomes" id="UP000256345"/>
    </source>
</evidence>
<sequence length="952" mass="101030">MAQHPSFPSAEPRVHIRGGWLLTLLLGALLGGCPVPPDPPAVPWTRVAGARPEALLSVAGRSSSDVWAVGADRGRGPSVLHYDGTAWKELSTGQRGDLWWVHAFENGPVLLAGGNATILRYEDGVFTRMRTPGLARHTVYGLWGASPEDVYAVGSVSGQSGFIWHYDGTQWSEVALPYDELPRTADGDIPGFFKVWGTGGDVYVVGAQGVVLRSRAGSAFTRIPTDTTSRLFTVHGAGGVVTVVGGESQGEILELDEAAGRFVSRSPEGCPLLQGVSLSADGSGWATGFRGEVYQRRSGGGWQRVALGLPLELESLHAAWVDPEGGVWAVGGNVLSGGLNAGTLLHRGPAVAEVPAPVDPGPTLPASCPAAAVDPRPEGSIARRWNEQILGAIRRDLPRPTVHARNLYHLSAAMWDVWAAYDATTDGVFYREKHAASDVAAARTEAISYAAYRVLTHRYTKAIGGATSAACFRAFMEKLGYAPDATGTDGDGPRALGNRVAQVIIGAGADDGANEQQDYKDTTGFLAANTPLVVDAPGLTVANPSLWQPLNLAVAVTQNGIITTSGVQGYIGAHWGRVTPFALTRPEGGGLYLDPGAPPVFGAELRGHVVEVLRKTGWTGSDERVDLSPGAFGNNPLGSNEGTGHPLNPITGQPYAPNLVRRGDFARVLAEFWADGPKSETPPGHWNVLANSVADSPGFSRRLFGTGEPVDALEWDVKVYLALNGAVHDAAIVAWEVKRVHATARPITLLRYMGGLGQSTDPSGPAYHPEGLPLVPGLIEVVTAESSAPGQRHAHLARFRGQVVVNTWQGEPGDRVHDVGGTGWMRAVEWMPYQLRTFVTPAFPGFISGHSTFSRASAEVLTALTGSAYFPGGFGEFVAGRNAYLTFERGPSTEVRLQWATYYDAADQAGQSRLWGGIHVAPDDFMGRRLGNKVGLSALERARRFFDGTALP</sequence>